<dbReference type="SMART" id="SM00456">
    <property type="entry name" value="WW"/>
    <property type="match status" value="1"/>
</dbReference>
<dbReference type="Pfam" id="PF00397">
    <property type="entry name" value="WW"/>
    <property type="match status" value="1"/>
</dbReference>
<dbReference type="NCBIfam" id="TIGR02452">
    <property type="entry name" value="TIGR02452 family protein"/>
    <property type="match status" value="1"/>
</dbReference>
<dbReference type="Pfam" id="PF10021">
    <property type="entry name" value="PARG_cat_microb"/>
    <property type="match status" value="1"/>
</dbReference>
<name>A0A813F9B0_POLGL</name>
<dbReference type="PANTHER" id="PTHR35596">
    <property type="entry name" value="DUF2263 DOMAIN-CONTAINING PROTEIN"/>
    <property type="match status" value="1"/>
</dbReference>
<dbReference type="OrthoDB" id="432970at2759"/>
<dbReference type="InterPro" id="IPR001202">
    <property type="entry name" value="WW_dom"/>
</dbReference>
<gene>
    <name evidence="3" type="ORF">PGLA1383_LOCUS24854</name>
</gene>
<keyword evidence="4" id="KW-1185">Reference proteome</keyword>
<feature type="compositionally biased region" description="Polar residues" evidence="1">
    <location>
        <begin position="418"/>
        <end position="436"/>
    </location>
</feature>
<evidence type="ECO:0000259" key="2">
    <source>
        <dbReference type="PROSITE" id="PS50020"/>
    </source>
</evidence>
<dbReference type="PANTHER" id="PTHR35596:SF1">
    <property type="entry name" value="MICROBIAL-TYPE PARG CATALYTIC DOMAIN-CONTAINING PROTEIN"/>
    <property type="match status" value="1"/>
</dbReference>
<dbReference type="SUPFAM" id="SSF51045">
    <property type="entry name" value="WW domain"/>
    <property type="match status" value="1"/>
</dbReference>
<reference evidence="3" key="1">
    <citation type="submission" date="2021-02" db="EMBL/GenBank/DDBJ databases">
        <authorList>
            <person name="Dougan E. K."/>
            <person name="Rhodes N."/>
            <person name="Thang M."/>
            <person name="Chan C."/>
        </authorList>
    </citation>
    <scope>NUCLEOTIDE SEQUENCE</scope>
</reference>
<dbReference type="InterPro" id="IPR019261">
    <property type="entry name" value="PARG_cat_microbial"/>
</dbReference>
<protein>
    <recommendedName>
        <fullName evidence="2">WW domain-containing protein</fullName>
    </recommendedName>
</protein>
<dbReference type="InterPro" id="IPR046824">
    <property type="entry name" value="Mss51-like_C"/>
</dbReference>
<dbReference type="Gene3D" id="3.40.220.10">
    <property type="entry name" value="Leucine Aminopeptidase, subunit E, domain 1"/>
    <property type="match status" value="1"/>
</dbReference>
<feature type="region of interest" description="Disordered" evidence="1">
    <location>
        <begin position="418"/>
        <end position="472"/>
    </location>
</feature>
<accession>A0A813F9B0</accession>
<feature type="region of interest" description="Disordered" evidence="1">
    <location>
        <begin position="65"/>
        <end position="89"/>
    </location>
</feature>
<evidence type="ECO:0000313" key="4">
    <source>
        <dbReference type="Proteomes" id="UP000654075"/>
    </source>
</evidence>
<dbReference type="AlphaFoldDB" id="A0A813F9B0"/>
<dbReference type="InterPro" id="IPR012664">
    <property type="entry name" value="CHP02452"/>
</dbReference>
<evidence type="ECO:0000313" key="3">
    <source>
        <dbReference type="EMBL" id="CAE8606901.1"/>
    </source>
</evidence>
<comment type="caution">
    <text evidence="3">The sequence shown here is derived from an EMBL/GenBank/DDBJ whole genome shotgun (WGS) entry which is preliminary data.</text>
</comment>
<dbReference type="SUPFAM" id="SSF52949">
    <property type="entry name" value="Macro domain-like"/>
    <property type="match status" value="1"/>
</dbReference>
<dbReference type="PROSITE" id="PS50020">
    <property type="entry name" value="WW_DOMAIN_2"/>
    <property type="match status" value="1"/>
</dbReference>
<dbReference type="CDD" id="cd00201">
    <property type="entry name" value="WW"/>
    <property type="match status" value="1"/>
</dbReference>
<dbReference type="InterPro" id="IPR043472">
    <property type="entry name" value="Macro_dom-like"/>
</dbReference>
<dbReference type="Gene3D" id="2.20.70.10">
    <property type="match status" value="1"/>
</dbReference>
<dbReference type="InterPro" id="IPR036020">
    <property type="entry name" value="WW_dom_sf"/>
</dbReference>
<organism evidence="3 4">
    <name type="scientific">Polarella glacialis</name>
    <name type="common">Dinoflagellate</name>
    <dbReference type="NCBI Taxonomy" id="89957"/>
    <lineage>
        <taxon>Eukaryota</taxon>
        <taxon>Sar</taxon>
        <taxon>Alveolata</taxon>
        <taxon>Dinophyceae</taxon>
        <taxon>Suessiales</taxon>
        <taxon>Suessiaceae</taxon>
        <taxon>Polarella</taxon>
    </lineage>
</organism>
<dbReference type="Pfam" id="PF20179">
    <property type="entry name" value="MSS51_C"/>
    <property type="match status" value="1"/>
</dbReference>
<dbReference type="EMBL" id="CAJNNV010020026">
    <property type="protein sequence ID" value="CAE8606901.1"/>
    <property type="molecule type" value="Genomic_DNA"/>
</dbReference>
<dbReference type="Proteomes" id="UP000654075">
    <property type="component" value="Unassembled WGS sequence"/>
</dbReference>
<evidence type="ECO:0000256" key="1">
    <source>
        <dbReference type="SAM" id="MobiDB-lite"/>
    </source>
</evidence>
<feature type="region of interest" description="Disordered" evidence="1">
    <location>
        <begin position="1"/>
        <end position="35"/>
    </location>
</feature>
<proteinExistence type="predicted"/>
<feature type="domain" description="WW" evidence="2">
    <location>
        <begin position="375"/>
        <end position="409"/>
    </location>
</feature>
<sequence>MTAGVADLPLLGGGSSSASSGSTWQWEESPETPGCSVRPESIFVAGVLNTLLLSLRRLGLVSSRLPGETSPGSQNCGEEISSPAGAEKRRRRRHGTLCLHIAGAQWREEGGSRAEVLLAFAPLLRGLAGEPGLEVLRLGLAGPSALRPGVKETSSGPPIFGGAPEEALAASGLRIEVRHRVGLYHEVSFGEDWDVPDLVCTFQPGIWGYDSWGPTIWRVLREGRIPLLATSYNEEEADDDRDTLVEDLGCAESSWAAPGWMPEANPFAAASQRPSTVAGRFCQAGAELVAVPRASASWCRWLPWRALHVFCATLCECERPQNGNALIGFGQGAASACVRLRALLCERQEKPPSCTIALPAEPPEARAPSLAAKAENLPAGWECEWDTNNNRHYYFNRKTKERSWVRPKADARAALQVQQVSPPPTGTASPAVQGQLQGRGAPAQTRGAPVQTKGRGKGDPSASSAPPRGHDWNAADFAQRLAQAKATQDRHFMKSVLKEVAEHNYALRSRWPVPRTLAVTLESCLGIKPTGMGRDPEVTFSSMSTADALLHFSLTDRSRQVCGLNFANGKDVGGGYKNGAMAQEEDLCRRMPTLYTSLNNAKRDGLYPFGPSTCRDPGTPGKYSDVLWTPGVAIGRTGEDSGFALLPPKEQATVSLVAAAAPNIKFANPPELYDKELMLNTAKAILITPVMKNPEITTIILGAWGCGAFGGDPSDISEIFCKALVNERLGRLYKEVHFAIPNFANDKNAEVFRQILRRNNIAFKELDPSTCRGV</sequence>